<evidence type="ECO:0000256" key="1">
    <source>
        <dbReference type="ARBA" id="ARBA00007572"/>
    </source>
</evidence>
<dbReference type="EMBL" id="BRZM01001637">
    <property type="protein sequence ID" value="GLD73511.1"/>
    <property type="molecule type" value="Genomic_DNA"/>
</dbReference>
<feature type="domain" description="DNA ligase ATP-dependent N-terminal" evidence="9">
    <location>
        <begin position="2"/>
        <end position="103"/>
    </location>
</feature>
<proteinExistence type="inferred from homology"/>
<feature type="non-terminal residue" evidence="10">
    <location>
        <position position="1"/>
    </location>
</feature>
<evidence type="ECO:0000256" key="7">
    <source>
        <dbReference type="ARBA" id="ARBA00023204"/>
    </source>
</evidence>
<dbReference type="InterPro" id="IPR012310">
    <property type="entry name" value="DNA_ligase_ATP-dep_cent"/>
</dbReference>
<dbReference type="InterPro" id="IPR050191">
    <property type="entry name" value="ATP-dep_DNA_ligase"/>
</dbReference>
<protein>
    <submittedName>
        <fullName evidence="10">DNA ligase 1</fullName>
    </submittedName>
</protein>
<sequence>MGRQLDKIKAETQEKGDLGLVAESSRSNQRMMFQPASLTAGGVFRKLNEIASMSGNSAMNKQENRHHQRPLWHAASRPAIVIRSLAGKLRIGLAEQSVLSALSQAVCSTPPGQGFPPAVIDAGKGMSAENRRAWIEEKSLILKQTYCEMPNYDVLIPVLLKEGIDQLPNHCKLTPGVPLRPMLAHPTKGVGEVMKKFDEAAFTCEYKYDGERAQ</sequence>
<name>A0AAD3NIF7_LATJO</name>
<reference evidence="10" key="1">
    <citation type="submission" date="2022-08" db="EMBL/GenBank/DDBJ databases">
        <title>Genome sequencing of akame (Lates japonicus).</title>
        <authorList>
            <person name="Hashiguchi Y."/>
            <person name="Takahashi H."/>
        </authorList>
    </citation>
    <scope>NUCLEOTIDE SEQUENCE</scope>
    <source>
        <strain evidence="10">Kochi</strain>
    </source>
</reference>
<dbReference type="InterPro" id="IPR036599">
    <property type="entry name" value="DNA_ligase_N_sf"/>
</dbReference>
<dbReference type="GO" id="GO:0005524">
    <property type="term" value="F:ATP binding"/>
    <property type="evidence" value="ECO:0007669"/>
    <property type="project" value="UniProtKB-KW"/>
</dbReference>
<dbReference type="InterPro" id="IPR016059">
    <property type="entry name" value="DNA_ligase_ATP-dep_CS"/>
</dbReference>
<dbReference type="SUPFAM" id="SSF117018">
    <property type="entry name" value="ATP-dependent DNA ligase DNA-binding domain"/>
    <property type="match status" value="1"/>
</dbReference>
<dbReference type="PANTHER" id="PTHR45674">
    <property type="entry name" value="DNA LIGASE 1/3 FAMILY MEMBER"/>
    <property type="match status" value="1"/>
</dbReference>
<dbReference type="Pfam" id="PF04675">
    <property type="entry name" value="DNA_ligase_A_N"/>
    <property type="match status" value="1"/>
</dbReference>
<evidence type="ECO:0000256" key="3">
    <source>
        <dbReference type="ARBA" id="ARBA00022741"/>
    </source>
</evidence>
<gene>
    <name evidence="10" type="ORF">AKAME5_002483600</name>
</gene>
<dbReference type="GO" id="GO:1903461">
    <property type="term" value="P:Okazaki fragment processing involved in mitotic DNA replication"/>
    <property type="evidence" value="ECO:0007669"/>
    <property type="project" value="TreeGrafter"/>
</dbReference>
<feature type="domain" description="ATP-dependent DNA ligase family profile" evidence="8">
    <location>
        <begin position="181"/>
        <end position="214"/>
    </location>
</feature>
<organism evidence="10 11">
    <name type="scientific">Lates japonicus</name>
    <name type="common">Japanese lates</name>
    <dbReference type="NCBI Taxonomy" id="270547"/>
    <lineage>
        <taxon>Eukaryota</taxon>
        <taxon>Metazoa</taxon>
        <taxon>Chordata</taxon>
        <taxon>Craniata</taxon>
        <taxon>Vertebrata</taxon>
        <taxon>Euteleostomi</taxon>
        <taxon>Actinopterygii</taxon>
        <taxon>Neopterygii</taxon>
        <taxon>Teleostei</taxon>
        <taxon>Neoteleostei</taxon>
        <taxon>Acanthomorphata</taxon>
        <taxon>Carangaria</taxon>
        <taxon>Carangaria incertae sedis</taxon>
        <taxon>Centropomidae</taxon>
        <taxon>Lates</taxon>
    </lineage>
</organism>
<dbReference type="SUPFAM" id="SSF56091">
    <property type="entry name" value="DNA ligase/mRNA capping enzyme, catalytic domain"/>
    <property type="match status" value="1"/>
</dbReference>
<keyword evidence="4" id="KW-0227">DNA damage</keyword>
<evidence type="ECO:0000256" key="4">
    <source>
        <dbReference type="ARBA" id="ARBA00022763"/>
    </source>
</evidence>
<keyword evidence="6" id="KW-0233">DNA recombination</keyword>
<keyword evidence="3" id="KW-0547">Nucleotide-binding</keyword>
<evidence type="ECO:0000313" key="11">
    <source>
        <dbReference type="Proteomes" id="UP001279410"/>
    </source>
</evidence>
<keyword evidence="5" id="KW-0067">ATP-binding</keyword>
<dbReference type="GO" id="GO:0003910">
    <property type="term" value="F:DNA ligase (ATP) activity"/>
    <property type="evidence" value="ECO:0007669"/>
    <property type="project" value="InterPro"/>
</dbReference>
<dbReference type="Proteomes" id="UP001279410">
    <property type="component" value="Unassembled WGS sequence"/>
</dbReference>
<evidence type="ECO:0000259" key="9">
    <source>
        <dbReference type="Pfam" id="PF04675"/>
    </source>
</evidence>
<dbReference type="InterPro" id="IPR012308">
    <property type="entry name" value="DNA_ligase_ATP-dep_N"/>
</dbReference>
<dbReference type="GO" id="GO:0005634">
    <property type="term" value="C:nucleus"/>
    <property type="evidence" value="ECO:0007669"/>
    <property type="project" value="TreeGrafter"/>
</dbReference>
<dbReference type="GO" id="GO:0006310">
    <property type="term" value="P:DNA recombination"/>
    <property type="evidence" value="ECO:0007669"/>
    <property type="project" value="UniProtKB-KW"/>
</dbReference>
<dbReference type="PROSITE" id="PS00697">
    <property type="entry name" value="DNA_LIGASE_A1"/>
    <property type="match status" value="1"/>
</dbReference>
<dbReference type="Gene3D" id="3.30.470.30">
    <property type="entry name" value="DNA ligase/mRNA capping enzyme"/>
    <property type="match status" value="1"/>
</dbReference>
<evidence type="ECO:0000259" key="8">
    <source>
        <dbReference type="Pfam" id="PF01068"/>
    </source>
</evidence>
<dbReference type="PANTHER" id="PTHR45674:SF4">
    <property type="entry name" value="DNA LIGASE 1"/>
    <property type="match status" value="1"/>
</dbReference>
<accession>A0AAD3NIF7</accession>
<keyword evidence="7" id="KW-0234">DNA repair</keyword>
<comment type="similarity">
    <text evidence="1">Belongs to the ATP-dependent DNA ligase family.</text>
</comment>
<evidence type="ECO:0000256" key="2">
    <source>
        <dbReference type="ARBA" id="ARBA00022598"/>
    </source>
</evidence>
<dbReference type="GO" id="GO:0005739">
    <property type="term" value="C:mitochondrion"/>
    <property type="evidence" value="ECO:0007669"/>
    <property type="project" value="TreeGrafter"/>
</dbReference>
<evidence type="ECO:0000256" key="5">
    <source>
        <dbReference type="ARBA" id="ARBA00022840"/>
    </source>
</evidence>
<evidence type="ECO:0000256" key="6">
    <source>
        <dbReference type="ARBA" id="ARBA00023172"/>
    </source>
</evidence>
<keyword evidence="2 10" id="KW-0436">Ligase</keyword>
<keyword evidence="11" id="KW-1185">Reference proteome</keyword>
<dbReference type="Pfam" id="PF01068">
    <property type="entry name" value="DNA_ligase_A_M"/>
    <property type="match status" value="1"/>
</dbReference>
<dbReference type="GO" id="GO:0006281">
    <property type="term" value="P:DNA repair"/>
    <property type="evidence" value="ECO:0007669"/>
    <property type="project" value="UniProtKB-KW"/>
</dbReference>
<dbReference type="Gene3D" id="1.10.3260.10">
    <property type="entry name" value="DNA ligase, ATP-dependent, N-terminal domain"/>
    <property type="match status" value="1"/>
</dbReference>
<evidence type="ECO:0000313" key="10">
    <source>
        <dbReference type="EMBL" id="GLD73511.1"/>
    </source>
</evidence>
<comment type="caution">
    <text evidence="10">The sequence shown here is derived from an EMBL/GenBank/DDBJ whole genome shotgun (WGS) entry which is preliminary data.</text>
</comment>
<dbReference type="AlphaFoldDB" id="A0AAD3NIF7"/>
<dbReference type="GO" id="GO:0003677">
    <property type="term" value="F:DNA binding"/>
    <property type="evidence" value="ECO:0007669"/>
    <property type="project" value="InterPro"/>
</dbReference>